<evidence type="ECO:0000256" key="1">
    <source>
        <dbReference type="SAM" id="SignalP"/>
    </source>
</evidence>
<evidence type="ECO:0000313" key="2">
    <source>
        <dbReference type="Ensembl" id="ENSCINP00000035168.1"/>
    </source>
</evidence>
<dbReference type="EMBL" id="EAAA01002671">
    <property type="status" value="NOT_ANNOTATED_CDS"/>
    <property type="molecule type" value="Genomic_DNA"/>
</dbReference>
<sequence length="75" mass="8388">MIKIAIIFVMLLSVSVLNVRANPIPDDCSNVPIGRLCLNSQECKTKVSCKHIPLSCDHDSHRCVLANIDRMKIKK</sequence>
<keyword evidence="3" id="KW-1185">Reference proteome</keyword>
<dbReference type="AlphaFoldDB" id="H2XZT4"/>
<organism evidence="2 3">
    <name type="scientific">Ciona intestinalis</name>
    <name type="common">Transparent sea squirt</name>
    <name type="synonym">Ascidia intestinalis</name>
    <dbReference type="NCBI Taxonomy" id="7719"/>
    <lineage>
        <taxon>Eukaryota</taxon>
        <taxon>Metazoa</taxon>
        <taxon>Chordata</taxon>
        <taxon>Tunicata</taxon>
        <taxon>Ascidiacea</taxon>
        <taxon>Phlebobranchia</taxon>
        <taxon>Cionidae</taxon>
        <taxon>Ciona</taxon>
    </lineage>
</organism>
<reference evidence="2" key="3">
    <citation type="submission" date="2025-08" db="UniProtKB">
        <authorList>
            <consortium name="Ensembl"/>
        </authorList>
    </citation>
    <scope>IDENTIFICATION</scope>
</reference>
<keyword evidence="1" id="KW-0732">Signal</keyword>
<reference evidence="2" key="4">
    <citation type="submission" date="2025-09" db="UniProtKB">
        <authorList>
            <consortium name="Ensembl"/>
        </authorList>
    </citation>
    <scope>IDENTIFICATION</scope>
</reference>
<dbReference type="Ensembl" id="ENSCINT00000031286.1">
    <property type="protein sequence ID" value="ENSCINP00000035168.1"/>
    <property type="gene ID" value="ENSCING00000023970.1"/>
</dbReference>
<feature type="chain" id="PRO_5003578268" evidence="1">
    <location>
        <begin position="22"/>
        <end position="75"/>
    </location>
</feature>
<dbReference type="Proteomes" id="UP000008144">
    <property type="component" value="Chromosome 8"/>
</dbReference>
<evidence type="ECO:0000313" key="3">
    <source>
        <dbReference type="Proteomes" id="UP000008144"/>
    </source>
</evidence>
<dbReference type="InParanoid" id="H2XZT4"/>
<feature type="signal peptide" evidence="1">
    <location>
        <begin position="1"/>
        <end position="21"/>
    </location>
</feature>
<reference evidence="2" key="2">
    <citation type="journal article" date="2008" name="Genome Biol.">
        <title>Improved genome assembly and evidence-based global gene model set for the chordate Ciona intestinalis: new insight into intron and operon populations.</title>
        <authorList>
            <person name="Satou Y."/>
            <person name="Mineta K."/>
            <person name="Ogasawara M."/>
            <person name="Sasakura Y."/>
            <person name="Shoguchi E."/>
            <person name="Ueno K."/>
            <person name="Yamada L."/>
            <person name="Matsumoto J."/>
            <person name="Wasserscheid J."/>
            <person name="Dewar K."/>
            <person name="Wiley G.B."/>
            <person name="Macmil S.L."/>
            <person name="Roe B.A."/>
            <person name="Zeller R.W."/>
            <person name="Hastings K.E."/>
            <person name="Lemaire P."/>
            <person name="Lindquist E."/>
            <person name="Endo T."/>
            <person name="Hotta K."/>
            <person name="Inaba K."/>
        </authorList>
    </citation>
    <scope>NUCLEOTIDE SEQUENCE [LARGE SCALE GENOMIC DNA]</scope>
    <source>
        <strain evidence="2">wild type</strain>
    </source>
</reference>
<protein>
    <submittedName>
        <fullName evidence="2">Uncharacterized protein</fullName>
    </submittedName>
</protein>
<dbReference type="HOGENOM" id="CLU_2670361_0_0_1"/>
<accession>H2XZT4</accession>
<reference evidence="3" key="1">
    <citation type="journal article" date="2002" name="Science">
        <title>The draft genome of Ciona intestinalis: insights into chordate and vertebrate origins.</title>
        <authorList>
            <person name="Dehal P."/>
            <person name="Satou Y."/>
            <person name="Campbell R.K."/>
            <person name="Chapman J."/>
            <person name="Degnan B."/>
            <person name="De Tomaso A."/>
            <person name="Davidson B."/>
            <person name="Di Gregorio A."/>
            <person name="Gelpke M."/>
            <person name="Goodstein D.M."/>
            <person name="Harafuji N."/>
            <person name="Hastings K.E."/>
            <person name="Ho I."/>
            <person name="Hotta K."/>
            <person name="Huang W."/>
            <person name="Kawashima T."/>
            <person name="Lemaire P."/>
            <person name="Martinez D."/>
            <person name="Meinertzhagen I.A."/>
            <person name="Necula S."/>
            <person name="Nonaka M."/>
            <person name="Putnam N."/>
            <person name="Rash S."/>
            <person name="Saiga H."/>
            <person name="Satake M."/>
            <person name="Terry A."/>
            <person name="Yamada L."/>
            <person name="Wang H.G."/>
            <person name="Awazu S."/>
            <person name="Azumi K."/>
            <person name="Boore J."/>
            <person name="Branno M."/>
            <person name="Chin-Bow S."/>
            <person name="DeSantis R."/>
            <person name="Doyle S."/>
            <person name="Francino P."/>
            <person name="Keys D.N."/>
            <person name="Haga S."/>
            <person name="Hayashi H."/>
            <person name="Hino K."/>
            <person name="Imai K.S."/>
            <person name="Inaba K."/>
            <person name="Kano S."/>
            <person name="Kobayashi K."/>
            <person name="Kobayashi M."/>
            <person name="Lee B.I."/>
            <person name="Makabe K.W."/>
            <person name="Manohar C."/>
            <person name="Matassi G."/>
            <person name="Medina M."/>
            <person name="Mochizuki Y."/>
            <person name="Mount S."/>
            <person name="Morishita T."/>
            <person name="Miura S."/>
            <person name="Nakayama A."/>
            <person name="Nishizaka S."/>
            <person name="Nomoto H."/>
            <person name="Ohta F."/>
            <person name="Oishi K."/>
            <person name="Rigoutsos I."/>
            <person name="Sano M."/>
            <person name="Sasaki A."/>
            <person name="Sasakura Y."/>
            <person name="Shoguchi E."/>
            <person name="Shin-i T."/>
            <person name="Spagnuolo A."/>
            <person name="Stainier D."/>
            <person name="Suzuki M.M."/>
            <person name="Tassy O."/>
            <person name="Takatori N."/>
            <person name="Tokuoka M."/>
            <person name="Yagi K."/>
            <person name="Yoshizaki F."/>
            <person name="Wada S."/>
            <person name="Zhang C."/>
            <person name="Hyatt P.D."/>
            <person name="Larimer F."/>
            <person name="Detter C."/>
            <person name="Doggett N."/>
            <person name="Glavina T."/>
            <person name="Hawkins T."/>
            <person name="Richardson P."/>
            <person name="Lucas S."/>
            <person name="Kohara Y."/>
            <person name="Levine M."/>
            <person name="Satoh N."/>
            <person name="Rokhsar D.S."/>
        </authorList>
    </citation>
    <scope>NUCLEOTIDE SEQUENCE [LARGE SCALE GENOMIC DNA]</scope>
</reference>
<proteinExistence type="predicted"/>
<name>H2XZT4_CIOIN</name>